<dbReference type="RefSeq" id="XP_001792451.1">
    <property type="nucleotide sequence ID" value="XM_001792399.1"/>
</dbReference>
<proteinExistence type="predicted"/>
<dbReference type="AlphaFoldDB" id="Q0V2D8"/>
<evidence type="ECO:0000313" key="1">
    <source>
        <dbReference type="EMBL" id="EAT91475.1"/>
    </source>
</evidence>
<protein>
    <submittedName>
        <fullName evidence="1">Uncharacterized protein</fullName>
    </submittedName>
</protein>
<dbReference type="InParanoid" id="Q0V2D8"/>
<dbReference type="GeneID" id="5969296"/>
<sequence length="94" mass="10103">MGGLDAVPISKASCTDVGRAGKRGCMDDMQVAADVSRVTYGTTTGLHLIAAKNMCRMSITNSSASERHQTSRTKEQNVQAKIQSLMIFVPRASR</sequence>
<organism evidence="1 2">
    <name type="scientific">Phaeosphaeria nodorum (strain SN15 / ATCC MYA-4574 / FGSC 10173)</name>
    <name type="common">Glume blotch fungus</name>
    <name type="synonym">Parastagonospora nodorum</name>
    <dbReference type="NCBI Taxonomy" id="321614"/>
    <lineage>
        <taxon>Eukaryota</taxon>
        <taxon>Fungi</taxon>
        <taxon>Dikarya</taxon>
        <taxon>Ascomycota</taxon>
        <taxon>Pezizomycotina</taxon>
        <taxon>Dothideomycetes</taxon>
        <taxon>Pleosporomycetidae</taxon>
        <taxon>Pleosporales</taxon>
        <taxon>Pleosporineae</taxon>
        <taxon>Phaeosphaeriaceae</taxon>
        <taxon>Parastagonospora</taxon>
    </lineage>
</organism>
<gene>
    <name evidence="1" type="ORF">SNOG_01826</name>
</gene>
<dbReference type="HOGENOM" id="CLU_2386919_0_0_1"/>
<accession>Q0V2D8</accession>
<dbReference type="KEGG" id="pno:SNOG_01826"/>
<dbReference type="EMBL" id="CH445326">
    <property type="protein sequence ID" value="EAT91475.1"/>
    <property type="molecule type" value="Genomic_DNA"/>
</dbReference>
<name>Q0V2D8_PHANO</name>
<dbReference type="Proteomes" id="UP000001055">
    <property type="component" value="Unassembled WGS sequence"/>
</dbReference>
<reference evidence="2" key="1">
    <citation type="journal article" date="2007" name="Plant Cell">
        <title>Dothideomycete-plant interactions illuminated by genome sequencing and EST analysis of the wheat pathogen Stagonospora nodorum.</title>
        <authorList>
            <person name="Hane J.K."/>
            <person name="Lowe R.G."/>
            <person name="Solomon P.S."/>
            <person name="Tan K.C."/>
            <person name="Schoch C.L."/>
            <person name="Spatafora J.W."/>
            <person name="Crous P.W."/>
            <person name="Kodira C."/>
            <person name="Birren B.W."/>
            <person name="Galagan J.E."/>
            <person name="Torriani S.F."/>
            <person name="McDonald B.A."/>
            <person name="Oliver R.P."/>
        </authorList>
    </citation>
    <scope>NUCLEOTIDE SEQUENCE [LARGE SCALE GENOMIC DNA]</scope>
    <source>
        <strain evidence="2">SN15 / ATCC MYA-4574 / FGSC 10173</strain>
    </source>
</reference>
<evidence type="ECO:0000313" key="2">
    <source>
        <dbReference type="Proteomes" id="UP000001055"/>
    </source>
</evidence>